<dbReference type="InterPro" id="IPR006597">
    <property type="entry name" value="Sel1-like"/>
</dbReference>
<dbReference type="Gene3D" id="1.25.40.10">
    <property type="entry name" value="Tetratricopeptide repeat domain"/>
    <property type="match status" value="1"/>
</dbReference>
<dbReference type="InterPro" id="IPR021277">
    <property type="entry name" value="DUF2610"/>
</dbReference>
<dbReference type="SUPFAM" id="SSF81901">
    <property type="entry name" value="HCP-like"/>
    <property type="match status" value="1"/>
</dbReference>
<sequence>MKYVLAILALLLAAATFSPAAAEERIALVIGNDRYEHLRVDSQLERAGRDAAAIGNALETIGFRVLRGSNLDRRDMLAMIRRFRATVKPGDVALFFFAGHGVAIDGTNYLLPTDIRPTGKEEIAAAAVPETRIESDLLDAGAKTGVLVLDACRNNPFGAGKDRSLGRSRGLDASHAVPGIFKLFSAGTGQAAIESLGEADADPNSLFTRILAAEIKKPGQSLIDLTYAVKRQVLALSGNRQNPAYYDGGFAADVYLAGRGEPEAPQALSCSGAGTHFAVAQKLGTRAALEAHLGFYGHCPYAPFAKALLDSMEKEGTPQAVLADPPSVEGAAELAKTEALVRGCGLAAASPRDAGRPEDMPGVALASIDAAKAIPACEAAVAARPEDPRLAYQLGRALSASPERRREAAAAFGKAADRGFPLAQTSLGRLYAGGIGVPRDVGRAVDLYRKAAVRDDAVAQFELGQMYEKGLGLPRNLPGALTWYERAAENGSRAAHGAAARILTDNASGFGRTGDYARAADHWREAARGGDAEAAFKLAIALRDGQIEANSEHEMMDSFDAAARTGRADALIALARIHLQRRHNRDALDLAYRAYDIASKAPIDSENGWLPLQFISASLVVKIVRQARLLPRSQREFDGFRNDFSDFGFRRFTVPATCDGETRPFSIYAWDWSRDHDMVGPQLEWLAKARGCKVPAGIAEDFGKAFADARKRNVGYADLILSTLHDVKKETTGAAADMP</sequence>
<dbReference type="Pfam" id="PF11020">
    <property type="entry name" value="DUF2610"/>
    <property type="match status" value="1"/>
</dbReference>
<dbReference type="InterPro" id="IPR001309">
    <property type="entry name" value="Pept_C14_p20"/>
</dbReference>
<dbReference type="InterPro" id="IPR011600">
    <property type="entry name" value="Pept_C14_caspase"/>
</dbReference>
<dbReference type="Proteomes" id="UP000664288">
    <property type="component" value="Unassembled WGS sequence"/>
</dbReference>
<dbReference type="SUPFAM" id="SSF52129">
    <property type="entry name" value="Caspase-like"/>
    <property type="match status" value="1"/>
</dbReference>
<evidence type="ECO:0000313" key="4">
    <source>
        <dbReference type="Proteomes" id="UP000664288"/>
    </source>
</evidence>
<dbReference type="PANTHER" id="PTHR22576">
    <property type="entry name" value="MUCOSA ASSOCIATED LYMPHOID TISSUE LYMPHOMA TRANSLOCATION PROTEIN 1/PARACASPASE"/>
    <property type="match status" value="1"/>
</dbReference>
<dbReference type="PANTHER" id="PTHR22576:SF37">
    <property type="entry name" value="MUCOSA-ASSOCIATED LYMPHOID TISSUE LYMPHOMA TRANSLOCATION PROTEIN 1"/>
    <property type="match status" value="1"/>
</dbReference>
<evidence type="ECO:0000256" key="1">
    <source>
        <dbReference type="SAM" id="SignalP"/>
    </source>
</evidence>
<dbReference type="RefSeq" id="WP_207349247.1">
    <property type="nucleotide sequence ID" value="NZ_JAFMPY010000003.1"/>
</dbReference>
<dbReference type="Pfam" id="PF00656">
    <property type="entry name" value="Peptidase_C14"/>
    <property type="match status" value="1"/>
</dbReference>
<evidence type="ECO:0000313" key="3">
    <source>
        <dbReference type="EMBL" id="MBO0902601.1"/>
    </source>
</evidence>
<evidence type="ECO:0000259" key="2">
    <source>
        <dbReference type="PROSITE" id="PS50208"/>
    </source>
</evidence>
<proteinExistence type="predicted"/>
<feature type="signal peptide" evidence="1">
    <location>
        <begin position="1"/>
        <end position="22"/>
    </location>
</feature>
<dbReference type="Gene3D" id="3.40.50.1460">
    <property type="match status" value="1"/>
</dbReference>
<dbReference type="PROSITE" id="PS50208">
    <property type="entry name" value="CASPASE_P20"/>
    <property type="match status" value="1"/>
</dbReference>
<feature type="domain" description="Caspase family p20" evidence="2">
    <location>
        <begin position="23"/>
        <end position="156"/>
    </location>
</feature>
<dbReference type="SMART" id="SM00671">
    <property type="entry name" value="SEL1"/>
    <property type="match status" value="3"/>
</dbReference>
<dbReference type="InterPro" id="IPR052039">
    <property type="entry name" value="Caspase-related_regulators"/>
</dbReference>
<protein>
    <submittedName>
        <fullName evidence="3">DUF2610 domain-containing protein</fullName>
    </submittedName>
</protein>
<gene>
    <name evidence="3" type="ORF">J1C47_03035</name>
</gene>
<dbReference type="Pfam" id="PF08238">
    <property type="entry name" value="Sel1"/>
    <property type="match status" value="3"/>
</dbReference>
<comment type="caution">
    <text evidence="3">The sequence shown here is derived from an EMBL/GenBank/DDBJ whole genome shotgun (WGS) entry which is preliminary data.</text>
</comment>
<dbReference type="EMBL" id="JAFMPY010000003">
    <property type="protein sequence ID" value="MBO0902601.1"/>
    <property type="molecule type" value="Genomic_DNA"/>
</dbReference>
<keyword evidence="1" id="KW-0732">Signal</keyword>
<name>A0ABS3IYW7_9HYPH</name>
<reference evidence="3 4" key="1">
    <citation type="submission" date="2021-03" db="EMBL/GenBank/DDBJ databases">
        <title>Whole genome sequence of Jiella sp. MQZ13P-4.</title>
        <authorList>
            <person name="Tuo L."/>
        </authorList>
    </citation>
    <scope>NUCLEOTIDE SEQUENCE [LARGE SCALE GENOMIC DNA]</scope>
    <source>
        <strain evidence="3 4">MQZ13P-4</strain>
    </source>
</reference>
<dbReference type="InterPro" id="IPR011990">
    <property type="entry name" value="TPR-like_helical_dom_sf"/>
</dbReference>
<accession>A0ABS3IYW7</accession>
<keyword evidence="4" id="KW-1185">Reference proteome</keyword>
<organism evidence="3 4">
    <name type="scientific">Jiella sonneratiae</name>
    <dbReference type="NCBI Taxonomy" id="2816856"/>
    <lineage>
        <taxon>Bacteria</taxon>
        <taxon>Pseudomonadati</taxon>
        <taxon>Pseudomonadota</taxon>
        <taxon>Alphaproteobacteria</taxon>
        <taxon>Hyphomicrobiales</taxon>
        <taxon>Aurantimonadaceae</taxon>
        <taxon>Jiella</taxon>
    </lineage>
</organism>
<feature type="chain" id="PRO_5045520516" evidence="1">
    <location>
        <begin position="23"/>
        <end position="739"/>
    </location>
</feature>
<dbReference type="InterPro" id="IPR029030">
    <property type="entry name" value="Caspase-like_dom_sf"/>
</dbReference>